<dbReference type="InterPro" id="IPR003736">
    <property type="entry name" value="PAAI_dom"/>
</dbReference>
<evidence type="ECO:0000259" key="3">
    <source>
        <dbReference type="Pfam" id="PF03061"/>
    </source>
</evidence>
<dbReference type="EMBL" id="JAGPYQ010000002">
    <property type="protein sequence ID" value="MBQ0854542.1"/>
    <property type="molecule type" value="Genomic_DNA"/>
</dbReference>
<dbReference type="Pfam" id="PF03061">
    <property type="entry name" value="4HBT"/>
    <property type="match status" value="1"/>
</dbReference>
<keyword evidence="5" id="KW-1185">Reference proteome</keyword>
<reference evidence="4 5" key="1">
    <citation type="submission" date="2021-04" db="EMBL/GenBank/DDBJ databases">
        <authorList>
            <person name="Tang X."/>
            <person name="Zhou X."/>
            <person name="Chen X."/>
            <person name="Cernava T."/>
            <person name="Zhang C."/>
        </authorList>
    </citation>
    <scope>NUCLEOTIDE SEQUENCE [LARGE SCALE GENOMIC DNA]</scope>
    <source>
        <strain evidence="4 5">BH-SS-21</strain>
    </source>
</reference>
<dbReference type="InterPro" id="IPR029069">
    <property type="entry name" value="HotDog_dom_sf"/>
</dbReference>
<protein>
    <submittedName>
        <fullName evidence="4">PaaI family thioesterase</fullName>
    </submittedName>
</protein>
<dbReference type="GO" id="GO:0005829">
    <property type="term" value="C:cytosol"/>
    <property type="evidence" value="ECO:0007669"/>
    <property type="project" value="TreeGrafter"/>
</dbReference>
<sequence length="118" mass="12627">MRYLVQDGDRTVISCEVGPEHLQGHGIVHGGVYCALVETAASIGASLWWGDRGRVVGTANQTDFLRPVGSGRLTATAVPVHRGRSQQLWSVEVVDDDGRLTARGQVRLANLTVPAPGR</sequence>
<dbReference type="NCBIfam" id="TIGR00369">
    <property type="entry name" value="unchar_dom_1"/>
    <property type="match status" value="1"/>
</dbReference>
<dbReference type="RefSeq" id="WP_210892255.1">
    <property type="nucleotide sequence ID" value="NZ_JAGPYQ010000002.1"/>
</dbReference>
<evidence type="ECO:0000256" key="2">
    <source>
        <dbReference type="ARBA" id="ARBA00022801"/>
    </source>
</evidence>
<dbReference type="GO" id="GO:0061522">
    <property type="term" value="F:1,4-dihydroxy-2-naphthoyl-CoA thioesterase activity"/>
    <property type="evidence" value="ECO:0007669"/>
    <property type="project" value="TreeGrafter"/>
</dbReference>
<dbReference type="InterPro" id="IPR006683">
    <property type="entry name" value="Thioestr_dom"/>
</dbReference>
<dbReference type="CDD" id="cd03443">
    <property type="entry name" value="PaaI_thioesterase"/>
    <property type="match status" value="1"/>
</dbReference>
<feature type="domain" description="Thioesterase" evidence="3">
    <location>
        <begin position="25"/>
        <end position="101"/>
    </location>
</feature>
<dbReference type="PANTHER" id="PTHR43240:SF5">
    <property type="entry name" value="1,4-DIHYDROXY-2-NAPHTHOYL-COA THIOESTERASE 1"/>
    <property type="match status" value="1"/>
</dbReference>
<dbReference type="SUPFAM" id="SSF54637">
    <property type="entry name" value="Thioesterase/thiol ester dehydrase-isomerase"/>
    <property type="match status" value="1"/>
</dbReference>
<name>A0A940Y7H4_9ACTN</name>
<comment type="similarity">
    <text evidence="1">Belongs to the thioesterase PaaI family.</text>
</comment>
<gene>
    <name evidence="4" type="ORF">J8N05_41005</name>
</gene>
<evidence type="ECO:0000313" key="4">
    <source>
        <dbReference type="EMBL" id="MBQ0854542.1"/>
    </source>
</evidence>
<dbReference type="PANTHER" id="PTHR43240">
    <property type="entry name" value="1,4-DIHYDROXY-2-NAPHTHOYL-COA THIOESTERASE 1"/>
    <property type="match status" value="1"/>
</dbReference>
<dbReference type="Proteomes" id="UP000677413">
    <property type="component" value="Unassembled WGS sequence"/>
</dbReference>
<comment type="caution">
    <text evidence="4">The sequence shown here is derived from an EMBL/GenBank/DDBJ whole genome shotgun (WGS) entry which is preliminary data.</text>
</comment>
<keyword evidence="2" id="KW-0378">Hydrolase</keyword>
<evidence type="ECO:0000256" key="1">
    <source>
        <dbReference type="ARBA" id="ARBA00008324"/>
    </source>
</evidence>
<proteinExistence type="inferred from homology"/>
<evidence type="ECO:0000313" key="5">
    <source>
        <dbReference type="Proteomes" id="UP000677413"/>
    </source>
</evidence>
<accession>A0A940Y7H4</accession>
<dbReference type="Gene3D" id="3.10.129.10">
    <property type="entry name" value="Hotdog Thioesterase"/>
    <property type="match status" value="1"/>
</dbReference>
<organism evidence="4 5">
    <name type="scientific">Streptomyces liliiviolaceus</name>
    <dbReference type="NCBI Taxonomy" id="2823109"/>
    <lineage>
        <taxon>Bacteria</taxon>
        <taxon>Bacillati</taxon>
        <taxon>Actinomycetota</taxon>
        <taxon>Actinomycetes</taxon>
        <taxon>Kitasatosporales</taxon>
        <taxon>Streptomycetaceae</taxon>
        <taxon>Streptomyces</taxon>
    </lineage>
</organism>
<dbReference type="AlphaFoldDB" id="A0A940Y7H4"/>